<evidence type="ECO:0000313" key="1">
    <source>
        <dbReference type="EMBL" id="GEW95687.1"/>
    </source>
</evidence>
<dbReference type="AlphaFoldDB" id="A0A699H3X8"/>
<reference evidence="1" key="1">
    <citation type="journal article" date="2019" name="Sci. Rep.">
        <title>Draft genome of Tanacetum cinerariifolium, the natural source of mosquito coil.</title>
        <authorList>
            <person name="Yamashiro T."/>
            <person name="Shiraishi A."/>
            <person name="Satake H."/>
            <person name="Nakayama K."/>
        </authorList>
    </citation>
    <scope>NUCLEOTIDE SEQUENCE</scope>
</reference>
<comment type="caution">
    <text evidence="1">The sequence shown here is derived from an EMBL/GenBank/DDBJ whole genome shotgun (WGS) entry which is preliminary data.</text>
</comment>
<protein>
    <submittedName>
        <fullName evidence="1">Sulfite oxidase</fullName>
    </submittedName>
</protein>
<proteinExistence type="predicted"/>
<name>A0A699H3X8_TANCI</name>
<dbReference type="EMBL" id="BKCJ010082192">
    <property type="protein sequence ID" value="GEW95687.1"/>
    <property type="molecule type" value="Genomic_DNA"/>
</dbReference>
<sequence>MPGIREPVNYSEEPDRHPSPKINAKLTFGRVVGIHLILAPVPQPALGQDCLGSLFEGPISFLSYHYASSASSRTYTSPIALFKQKTKASAKKCVWVLR</sequence>
<organism evidence="1">
    <name type="scientific">Tanacetum cinerariifolium</name>
    <name type="common">Dalmatian daisy</name>
    <name type="synonym">Chrysanthemum cinerariifolium</name>
    <dbReference type="NCBI Taxonomy" id="118510"/>
    <lineage>
        <taxon>Eukaryota</taxon>
        <taxon>Viridiplantae</taxon>
        <taxon>Streptophyta</taxon>
        <taxon>Embryophyta</taxon>
        <taxon>Tracheophyta</taxon>
        <taxon>Spermatophyta</taxon>
        <taxon>Magnoliopsida</taxon>
        <taxon>eudicotyledons</taxon>
        <taxon>Gunneridae</taxon>
        <taxon>Pentapetalae</taxon>
        <taxon>asterids</taxon>
        <taxon>campanulids</taxon>
        <taxon>Asterales</taxon>
        <taxon>Asteraceae</taxon>
        <taxon>Asteroideae</taxon>
        <taxon>Anthemideae</taxon>
        <taxon>Anthemidinae</taxon>
        <taxon>Tanacetum</taxon>
    </lineage>
</organism>
<accession>A0A699H3X8</accession>
<gene>
    <name evidence="1" type="ORF">Tci_267663</name>
</gene>